<comment type="caution">
    <text evidence="2">The sequence shown here is derived from an EMBL/GenBank/DDBJ whole genome shotgun (WGS) entry which is preliminary data.</text>
</comment>
<dbReference type="EMBL" id="JAACJJ010000057">
    <property type="protein sequence ID" value="KAF5310765.1"/>
    <property type="molecule type" value="Genomic_DNA"/>
</dbReference>
<gene>
    <name evidence="2" type="ORF">D9619_007640</name>
</gene>
<name>A0A8H5ESG9_9AGAR</name>
<feature type="domain" description="DUF6699" evidence="1">
    <location>
        <begin position="23"/>
        <end position="147"/>
    </location>
</feature>
<dbReference type="InterPro" id="IPR046522">
    <property type="entry name" value="DUF6699"/>
</dbReference>
<dbReference type="OrthoDB" id="3144234at2759"/>
<keyword evidence="3" id="KW-1185">Reference proteome</keyword>
<dbReference type="Proteomes" id="UP000567179">
    <property type="component" value="Unassembled WGS sequence"/>
</dbReference>
<sequence length="344" mass="39429">MSTRILLNPLLKPEILYWEISSRFEIPTWRLSKFRATATTPPIHAMTFMVPGLPFHLQPLGPSHRQTEYITVSDVLDGIYERLNTFRLQDEEYDTLFGWQKQMARESCCTREEVAVDLQDEEFFRESIRGIDLMRGRLHFGGMLHQRDENGANIWIVVLQEEKGAPSPSDLPHLLNPGGITWDFKDPPPVFDDSEPFGVAGEPMVIVDINSHPLISINPPSTVGSKRPFTPRVVLEAIYASLNVRVRDNTWPFWDSDAARIAKDVLQNATTTERDNIITYLDMLPAERQRFLGLWPTRTPMATFTPYSRSPRSAQYHRFTMRFDEGVSVGIFSQILPILSRLPT</sequence>
<accession>A0A8H5ESG9</accession>
<dbReference type="Pfam" id="PF20415">
    <property type="entry name" value="DUF6699"/>
    <property type="match status" value="1"/>
</dbReference>
<proteinExistence type="predicted"/>
<evidence type="ECO:0000313" key="2">
    <source>
        <dbReference type="EMBL" id="KAF5310765.1"/>
    </source>
</evidence>
<evidence type="ECO:0000259" key="1">
    <source>
        <dbReference type="Pfam" id="PF20415"/>
    </source>
</evidence>
<evidence type="ECO:0000313" key="3">
    <source>
        <dbReference type="Proteomes" id="UP000567179"/>
    </source>
</evidence>
<dbReference type="AlphaFoldDB" id="A0A8H5ESG9"/>
<protein>
    <recommendedName>
        <fullName evidence="1">DUF6699 domain-containing protein</fullName>
    </recommendedName>
</protein>
<organism evidence="2 3">
    <name type="scientific">Psilocybe cf. subviscida</name>
    <dbReference type="NCBI Taxonomy" id="2480587"/>
    <lineage>
        <taxon>Eukaryota</taxon>
        <taxon>Fungi</taxon>
        <taxon>Dikarya</taxon>
        <taxon>Basidiomycota</taxon>
        <taxon>Agaricomycotina</taxon>
        <taxon>Agaricomycetes</taxon>
        <taxon>Agaricomycetidae</taxon>
        <taxon>Agaricales</taxon>
        <taxon>Agaricineae</taxon>
        <taxon>Strophariaceae</taxon>
        <taxon>Psilocybe</taxon>
    </lineage>
</organism>
<reference evidence="2 3" key="1">
    <citation type="journal article" date="2020" name="ISME J.">
        <title>Uncovering the hidden diversity of litter-decomposition mechanisms in mushroom-forming fungi.</title>
        <authorList>
            <person name="Floudas D."/>
            <person name="Bentzer J."/>
            <person name="Ahren D."/>
            <person name="Johansson T."/>
            <person name="Persson P."/>
            <person name="Tunlid A."/>
        </authorList>
    </citation>
    <scope>NUCLEOTIDE SEQUENCE [LARGE SCALE GENOMIC DNA]</scope>
    <source>
        <strain evidence="2 3">CBS 101986</strain>
    </source>
</reference>